<dbReference type="EMBL" id="CATQJL010000001">
    <property type="protein sequence ID" value="CAJ0591393.1"/>
    <property type="molecule type" value="Genomic_DNA"/>
</dbReference>
<dbReference type="SUPFAM" id="SSF54427">
    <property type="entry name" value="NTF2-like"/>
    <property type="match status" value="1"/>
</dbReference>
<evidence type="ECO:0000313" key="2">
    <source>
        <dbReference type="EMBL" id="CAJ0591393.1"/>
    </source>
</evidence>
<feature type="domain" description="DUF4440" evidence="1">
    <location>
        <begin position="26"/>
        <end position="124"/>
    </location>
</feature>
<dbReference type="InterPro" id="IPR027843">
    <property type="entry name" value="DUF4440"/>
</dbReference>
<dbReference type="PANTHER" id="PTHR31664:SF4">
    <property type="entry name" value="DUF4440 DOMAIN-CONTAINING PROTEIN"/>
    <property type="match status" value="1"/>
</dbReference>
<name>A0AA36DPP8_CYLNA</name>
<dbReference type="Proteomes" id="UP001176961">
    <property type="component" value="Unassembled WGS sequence"/>
</dbReference>
<evidence type="ECO:0000313" key="3">
    <source>
        <dbReference type="Proteomes" id="UP001176961"/>
    </source>
</evidence>
<organism evidence="2 3">
    <name type="scientific">Cylicocyclus nassatus</name>
    <name type="common">Nematode worm</name>
    <dbReference type="NCBI Taxonomy" id="53992"/>
    <lineage>
        <taxon>Eukaryota</taxon>
        <taxon>Metazoa</taxon>
        <taxon>Ecdysozoa</taxon>
        <taxon>Nematoda</taxon>
        <taxon>Chromadorea</taxon>
        <taxon>Rhabditida</taxon>
        <taxon>Rhabditina</taxon>
        <taxon>Rhabditomorpha</taxon>
        <taxon>Strongyloidea</taxon>
        <taxon>Strongylidae</taxon>
        <taxon>Cylicocyclus</taxon>
    </lineage>
</organism>
<proteinExistence type="predicted"/>
<sequence length="315" mass="35827">MNFATLHSAMGSSEEAKAILAPAIGQFYELAAAKEYEKLADFYDPDAVLVHAGKDAIYGREALLKDFQDFLTRAGKLTPKSSDSHYRMCDDFIIMTADYETESEKMGLLKGKITQIWRVKLEKWSLGAHLWYGNERNYTRPVFGGLRNATDIKQLKKHHLQCVASVHLAAHHPALEPLKASCHSPLTELCELAVFLSGPQNTDIRLLNSQYFISLRCYKPEASRIFDDTMRYVIFQRYKLHITKMAVFDPNFGFRMQLCNFADRARSFDAGHLSIRLVVPAVRLFDIHGRPRNVFPIIGCHDLRDLGLGDANEKK</sequence>
<dbReference type="Pfam" id="PF14534">
    <property type="entry name" value="DUF4440"/>
    <property type="match status" value="1"/>
</dbReference>
<accession>A0AA36DPP8</accession>
<keyword evidence="3" id="KW-1185">Reference proteome</keyword>
<evidence type="ECO:0000259" key="1">
    <source>
        <dbReference type="Pfam" id="PF14534"/>
    </source>
</evidence>
<comment type="caution">
    <text evidence="2">The sequence shown here is derived from an EMBL/GenBank/DDBJ whole genome shotgun (WGS) entry which is preliminary data.</text>
</comment>
<dbReference type="AlphaFoldDB" id="A0AA36DPP8"/>
<gene>
    <name evidence="2" type="ORF">CYNAS_LOCUS3376</name>
</gene>
<dbReference type="Gene3D" id="3.10.450.50">
    <property type="match status" value="1"/>
</dbReference>
<protein>
    <recommendedName>
        <fullName evidence="1">DUF4440 domain-containing protein</fullName>
    </recommendedName>
</protein>
<reference evidence="2" key="1">
    <citation type="submission" date="2023-07" db="EMBL/GenBank/DDBJ databases">
        <authorList>
            <consortium name="CYATHOMIX"/>
        </authorList>
    </citation>
    <scope>NUCLEOTIDE SEQUENCE</scope>
    <source>
        <strain evidence="2">N/A</strain>
    </source>
</reference>
<dbReference type="InterPro" id="IPR032710">
    <property type="entry name" value="NTF2-like_dom_sf"/>
</dbReference>
<dbReference type="PANTHER" id="PTHR31664">
    <property type="entry name" value="PROTEIN CBG16427"/>
    <property type="match status" value="1"/>
</dbReference>